<reference evidence="3 4" key="1">
    <citation type="submission" date="2015-07" db="EMBL/GenBank/DDBJ databases">
        <title>The genome of the fungus Escovopsis weberi, a specialized disease agent of ant agriculture.</title>
        <authorList>
            <person name="de Man T.J."/>
            <person name="Stajich J.E."/>
            <person name="Kubicek C.P."/>
            <person name="Chenthamara K."/>
            <person name="Atanasova L."/>
            <person name="Druzhinina I.S."/>
            <person name="Birnbaum S."/>
            <person name="Barribeau S.M."/>
            <person name="Teiling C."/>
            <person name="Suen G."/>
            <person name="Currie C."/>
            <person name="Gerardo N.M."/>
        </authorList>
    </citation>
    <scope>NUCLEOTIDE SEQUENCE [LARGE SCALE GENOMIC DNA]</scope>
</reference>
<dbReference type="InterPro" id="IPR013320">
    <property type="entry name" value="ConA-like_dom_sf"/>
</dbReference>
<dbReference type="OrthoDB" id="192832at2759"/>
<evidence type="ECO:0000259" key="2">
    <source>
        <dbReference type="PROSITE" id="PS51762"/>
    </source>
</evidence>
<evidence type="ECO:0000256" key="1">
    <source>
        <dbReference type="SAM" id="SignalP"/>
    </source>
</evidence>
<evidence type="ECO:0000313" key="4">
    <source>
        <dbReference type="Proteomes" id="UP000053831"/>
    </source>
</evidence>
<evidence type="ECO:0000313" key="3">
    <source>
        <dbReference type="EMBL" id="KOS22476.1"/>
    </source>
</evidence>
<dbReference type="Pfam" id="PF26113">
    <property type="entry name" value="GH16_XgeA"/>
    <property type="match status" value="1"/>
</dbReference>
<proteinExistence type="predicted"/>
<comment type="caution">
    <text evidence="3">The sequence shown here is derived from an EMBL/GenBank/DDBJ whole genome shotgun (WGS) entry which is preliminary data.</text>
</comment>
<gene>
    <name evidence="3" type="ORF">ESCO_002089</name>
</gene>
<name>A0A0M8MZI1_ESCWE</name>
<dbReference type="InterPro" id="IPR000757">
    <property type="entry name" value="Beta-glucanase-like"/>
</dbReference>
<dbReference type="Proteomes" id="UP000053831">
    <property type="component" value="Unassembled WGS sequence"/>
</dbReference>
<dbReference type="GO" id="GO:0004553">
    <property type="term" value="F:hydrolase activity, hydrolyzing O-glycosyl compounds"/>
    <property type="evidence" value="ECO:0007669"/>
    <property type="project" value="InterPro"/>
</dbReference>
<dbReference type="CDD" id="cd02182">
    <property type="entry name" value="GH16_Strep_laminarinase_like"/>
    <property type="match status" value="1"/>
</dbReference>
<dbReference type="InterPro" id="IPR050546">
    <property type="entry name" value="Glycosyl_Hydrlase_16"/>
</dbReference>
<feature type="chain" id="PRO_5005818803" evidence="1">
    <location>
        <begin position="22"/>
        <end position="289"/>
    </location>
</feature>
<dbReference type="EMBL" id="LGSR01000006">
    <property type="protein sequence ID" value="KOS22476.1"/>
    <property type="molecule type" value="Genomic_DNA"/>
</dbReference>
<dbReference type="SUPFAM" id="SSF49899">
    <property type="entry name" value="Concanavalin A-like lectins/glucanases"/>
    <property type="match status" value="1"/>
</dbReference>
<dbReference type="PROSITE" id="PS51762">
    <property type="entry name" value="GH16_2"/>
    <property type="match status" value="1"/>
</dbReference>
<dbReference type="AlphaFoldDB" id="A0A0M8MZI1"/>
<feature type="signal peptide" evidence="1">
    <location>
        <begin position="1"/>
        <end position="21"/>
    </location>
</feature>
<dbReference type="PANTHER" id="PTHR10963:SF60">
    <property type="entry name" value="GRAM-NEGATIVE BACTERIA-BINDING PROTEIN 1-RELATED"/>
    <property type="match status" value="1"/>
</dbReference>
<sequence>MLRKNTLLAALSVLRTASAWTAPSYYGFNLVWQDDFAGPGATLPSGTNWNIIVGNLGVNAELETYSSSTRNVQLSGGTTLQLVPWRDPAALAGWTSGRIESRYVFTPQPGKITRAEAAIRLGALGPAHKQGIWPAFWMLGDALRNGGSWPACGEIDILETVNGLPEGYGTLHCDRYPGGICNEGSGLGQGVPIPDSDNGFHTWRVEIDRTPDSWLGESIKWSLDGIVFHTIYGWQINNANVWAAVAHSPLFFILNVAVGGTWPGYPNANTGDGYGSMLEAGYVATYASY</sequence>
<dbReference type="GO" id="GO:0005975">
    <property type="term" value="P:carbohydrate metabolic process"/>
    <property type="evidence" value="ECO:0007669"/>
    <property type="project" value="InterPro"/>
</dbReference>
<dbReference type="Gene3D" id="2.60.120.200">
    <property type="match status" value="1"/>
</dbReference>
<dbReference type="PANTHER" id="PTHR10963">
    <property type="entry name" value="GLYCOSYL HYDROLASE-RELATED"/>
    <property type="match status" value="1"/>
</dbReference>
<protein>
    <submittedName>
        <fullName evidence="3">Beta-glucanase</fullName>
    </submittedName>
</protein>
<keyword evidence="4" id="KW-1185">Reference proteome</keyword>
<feature type="domain" description="GH16" evidence="2">
    <location>
        <begin position="18"/>
        <end position="289"/>
    </location>
</feature>
<organism evidence="3 4">
    <name type="scientific">Escovopsis weberi</name>
    <dbReference type="NCBI Taxonomy" id="150374"/>
    <lineage>
        <taxon>Eukaryota</taxon>
        <taxon>Fungi</taxon>
        <taxon>Dikarya</taxon>
        <taxon>Ascomycota</taxon>
        <taxon>Pezizomycotina</taxon>
        <taxon>Sordariomycetes</taxon>
        <taxon>Hypocreomycetidae</taxon>
        <taxon>Hypocreales</taxon>
        <taxon>Hypocreaceae</taxon>
        <taxon>Escovopsis</taxon>
    </lineage>
</organism>
<keyword evidence="1" id="KW-0732">Signal</keyword>
<accession>A0A0M8MZI1</accession>
<dbReference type="STRING" id="150374.A0A0M8MZI1"/>